<proteinExistence type="inferred from homology"/>
<dbReference type="NCBIfam" id="NF005672">
    <property type="entry name" value="PRK07454.1"/>
    <property type="match status" value="1"/>
</dbReference>
<dbReference type="PANTHER" id="PTHR44196">
    <property type="entry name" value="DEHYDROGENASE/REDUCTASE SDR FAMILY MEMBER 7B"/>
    <property type="match status" value="1"/>
</dbReference>
<organism evidence="4 5">
    <name type="scientific">Pseudanabaena mucicola FACHB-723</name>
    <dbReference type="NCBI Taxonomy" id="2692860"/>
    <lineage>
        <taxon>Bacteria</taxon>
        <taxon>Bacillati</taxon>
        <taxon>Cyanobacteriota</taxon>
        <taxon>Cyanophyceae</taxon>
        <taxon>Pseudanabaenales</taxon>
        <taxon>Pseudanabaenaceae</taxon>
        <taxon>Pseudanabaena</taxon>
    </lineage>
</organism>
<dbReference type="RefSeq" id="WP_190402670.1">
    <property type="nucleotide sequence ID" value="NZ_JACJQB010000008.1"/>
</dbReference>
<gene>
    <name evidence="4" type="ORF">H6F41_06570</name>
</gene>
<evidence type="ECO:0000256" key="3">
    <source>
        <dbReference type="RuleBase" id="RU000363"/>
    </source>
</evidence>
<dbReference type="InterPro" id="IPR036291">
    <property type="entry name" value="NAD(P)-bd_dom_sf"/>
</dbReference>
<evidence type="ECO:0000313" key="5">
    <source>
        <dbReference type="Proteomes" id="UP000642094"/>
    </source>
</evidence>
<keyword evidence="5" id="KW-1185">Reference proteome</keyword>
<reference evidence="4 5" key="1">
    <citation type="journal article" date="2020" name="ISME J.">
        <title>Comparative genomics reveals insights into cyanobacterial evolution and habitat adaptation.</title>
        <authorList>
            <person name="Chen M.Y."/>
            <person name="Teng W.K."/>
            <person name="Zhao L."/>
            <person name="Hu C.X."/>
            <person name="Zhou Y.K."/>
            <person name="Han B.P."/>
            <person name="Song L.R."/>
            <person name="Shu W.S."/>
        </authorList>
    </citation>
    <scope>NUCLEOTIDE SEQUENCE [LARGE SCALE GENOMIC DNA]</scope>
    <source>
        <strain evidence="4 5">FACHB-723</strain>
    </source>
</reference>
<protein>
    <submittedName>
        <fullName evidence="4">SDR family oxidoreductase</fullName>
    </submittedName>
</protein>
<evidence type="ECO:0000256" key="2">
    <source>
        <dbReference type="ARBA" id="ARBA00023002"/>
    </source>
</evidence>
<dbReference type="CDD" id="cd05233">
    <property type="entry name" value="SDR_c"/>
    <property type="match status" value="1"/>
</dbReference>
<dbReference type="PRINTS" id="PR00081">
    <property type="entry name" value="GDHRDH"/>
</dbReference>
<dbReference type="Proteomes" id="UP000642094">
    <property type="component" value="Unassembled WGS sequence"/>
</dbReference>
<dbReference type="SUPFAM" id="SSF51735">
    <property type="entry name" value="NAD(P)-binding Rossmann-fold domains"/>
    <property type="match status" value="1"/>
</dbReference>
<sequence>MTNTVSTKSIDKLTGKKAIVTGASSGIGKEVAIRLLQAGAQVSLVSRNPDKIISELPVGSNAKGYAIDLADVSQVATQIKAIVEDMGGVDILINNAGMAYIGELIDMPLAEWQRLFDLNLTSVFQCLQATLPSMRSQKSGTIINVASIAAKQGFPNWGAYCASKFALLGLTQAIAAEEQPHGIKVMSICPGSIDTPLWDTLGDRVPPNFNRAAMLRPATVAESIMTLVNLPADAMISDFVLMPNAGAF</sequence>
<dbReference type="InterPro" id="IPR020904">
    <property type="entry name" value="Sc_DH/Rdtase_CS"/>
</dbReference>
<dbReference type="Gene3D" id="3.40.50.720">
    <property type="entry name" value="NAD(P)-binding Rossmann-like Domain"/>
    <property type="match status" value="1"/>
</dbReference>
<dbReference type="InterPro" id="IPR002347">
    <property type="entry name" value="SDR_fam"/>
</dbReference>
<dbReference type="PROSITE" id="PS00061">
    <property type="entry name" value="ADH_SHORT"/>
    <property type="match status" value="1"/>
</dbReference>
<dbReference type="Pfam" id="PF00106">
    <property type="entry name" value="adh_short"/>
    <property type="match status" value="1"/>
</dbReference>
<dbReference type="EMBL" id="JACJQB010000008">
    <property type="protein sequence ID" value="MBD2187804.1"/>
    <property type="molecule type" value="Genomic_DNA"/>
</dbReference>
<dbReference type="PRINTS" id="PR00080">
    <property type="entry name" value="SDRFAMILY"/>
</dbReference>
<keyword evidence="2" id="KW-0560">Oxidoreductase</keyword>
<dbReference type="PANTHER" id="PTHR44196:SF1">
    <property type="entry name" value="DEHYDROGENASE_REDUCTASE SDR FAMILY MEMBER 7B"/>
    <property type="match status" value="1"/>
</dbReference>
<evidence type="ECO:0000313" key="4">
    <source>
        <dbReference type="EMBL" id="MBD2187804.1"/>
    </source>
</evidence>
<comment type="similarity">
    <text evidence="1 3">Belongs to the short-chain dehydrogenases/reductases (SDR) family.</text>
</comment>
<name>A0ABR7ZVM5_9CYAN</name>
<accession>A0ABR7ZVM5</accession>
<evidence type="ECO:0000256" key="1">
    <source>
        <dbReference type="ARBA" id="ARBA00006484"/>
    </source>
</evidence>
<comment type="caution">
    <text evidence="4">The sequence shown here is derived from an EMBL/GenBank/DDBJ whole genome shotgun (WGS) entry which is preliminary data.</text>
</comment>